<dbReference type="SMART" id="SM00401">
    <property type="entry name" value="ZnF_GATA"/>
    <property type="match status" value="1"/>
</dbReference>
<gene>
    <name evidence="11" type="ORF">HW555_013051</name>
</gene>
<evidence type="ECO:0000256" key="8">
    <source>
        <dbReference type="PROSITE-ProRule" id="PRU00094"/>
    </source>
</evidence>
<dbReference type="PROSITE" id="PS00344">
    <property type="entry name" value="GATA_ZN_FINGER_1"/>
    <property type="match status" value="1"/>
</dbReference>
<keyword evidence="4" id="KW-0862">Zinc</keyword>
<evidence type="ECO:0000256" key="6">
    <source>
        <dbReference type="ARBA" id="ARBA00023163"/>
    </source>
</evidence>
<dbReference type="GO" id="GO:0005634">
    <property type="term" value="C:nucleus"/>
    <property type="evidence" value="ECO:0007669"/>
    <property type="project" value="UniProtKB-SubCell"/>
</dbReference>
<reference evidence="11" key="1">
    <citation type="submission" date="2020-08" db="EMBL/GenBank/DDBJ databases">
        <title>Spodoptera exigua strain:BAW_Kor-Di-RS1 Genome sequencing and assembly.</title>
        <authorList>
            <person name="Kim J."/>
            <person name="Nam H.Y."/>
            <person name="Kwon M."/>
            <person name="Choi J.H."/>
            <person name="Cho S.R."/>
            <person name="Kim G.-H."/>
        </authorList>
    </citation>
    <scope>NUCLEOTIDE SEQUENCE</scope>
    <source>
        <strain evidence="11">BAW_Kor-Di-RS1</strain>
        <tissue evidence="11">Whole-body</tissue>
    </source>
</reference>
<comment type="subcellular location">
    <subcellularLocation>
        <location evidence="1">Nucleus</location>
    </subcellularLocation>
</comment>
<evidence type="ECO:0000256" key="1">
    <source>
        <dbReference type="ARBA" id="ARBA00004123"/>
    </source>
</evidence>
<keyword evidence="3 8" id="KW-0863">Zinc-finger</keyword>
<evidence type="ECO:0000259" key="10">
    <source>
        <dbReference type="PROSITE" id="PS50114"/>
    </source>
</evidence>
<evidence type="ECO:0000256" key="5">
    <source>
        <dbReference type="ARBA" id="ARBA00023015"/>
    </source>
</evidence>
<evidence type="ECO:0000256" key="3">
    <source>
        <dbReference type="ARBA" id="ARBA00022771"/>
    </source>
</evidence>
<dbReference type="CDD" id="cd00202">
    <property type="entry name" value="ZnF_GATA"/>
    <property type="match status" value="1"/>
</dbReference>
<accession>A0A835G6C3</accession>
<dbReference type="InterPro" id="IPR013088">
    <property type="entry name" value="Znf_NHR/GATA"/>
</dbReference>
<dbReference type="SUPFAM" id="SSF57716">
    <property type="entry name" value="Glucocorticoid receptor-like (DNA-binding domain)"/>
    <property type="match status" value="1"/>
</dbReference>
<dbReference type="PROSITE" id="PS50114">
    <property type="entry name" value="GATA_ZN_FINGER_2"/>
    <property type="match status" value="1"/>
</dbReference>
<protein>
    <recommendedName>
        <fullName evidence="10">GATA-type domain-containing protein</fullName>
    </recommendedName>
</protein>
<dbReference type="EMBL" id="JACKWZ010000567">
    <property type="protein sequence ID" value="KAF9406644.1"/>
    <property type="molecule type" value="Genomic_DNA"/>
</dbReference>
<dbReference type="InterPro" id="IPR000679">
    <property type="entry name" value="Znf_GATA"/>
</dbReference>
<proteinExistence type="predicted"/>
<dbReference type="GO" id="GO:0000978">
    <property type="term" value="F:RNA polymerase II cis-regulatory region sequence-specific DNA binding"/>
    <property type="evidence" value="ECO:0007669"/>
    <property type="project" value="TreeGrafter"/>
</dbReference>
<keyword evidence="6" id="KW-0804">Transcription</keyword>
<evidence type="ECO:0000256" key="4">
    <source>
        <dbReference type="ARBA" id="ARBA00022833"/>
    </source>
</evidence>
<evidence type="ECO:0000256" key="7">
    <source>
        <dbReference type="ARBA" id="ARBA00023242"/>
    </source>
</evidence>
<keyword evidence="2" id="KW-0479">Metal-binding</keyword>
<evidence type="ECO:0000313" key="11">
    <source>
        <dbReference type="EMBL" id="KAF9406644.1"/>
    </source>
</evidence>
<dbReference type="GO" id="GO:0000981">
    <property type="term" value="F:DNA-binding transcription factor activity, RNA polymerase II-specific"/>
    <property type="evidence" value="ECO:0007669"/>
    <property type="project" value="TreeGrafter"/>
</dbReference>
<dbReference type="PRINTS" id="PR00619">
    <property type="entry name" value="GATAZNFINGER"/>
</dbReference>
<feature type="domain" description="GATA-type" evidence="10">
    <location>
        <begin position="4"/>
        <end position="46"/>
    </location>
</feature>
<feature type="region of interest" description="Disordered" evidence="9">
    <location>
        <begin position="47"/>
        <end position="74"/>
    </location>
</feature>
<dbReference type="GO" id="GO:0008270">
    <property type="term" value="F:zinc ion binding"/>
    <property type="evidence" value="ECO:0007669"/>
    <property type="project" value="UniProtKB-KW"/>
</dbReference>
<dbReference type="Proteomes" id="UP000648187">
    <property type="component" value="Unassembled WGS sequence"/>
</dbReference>
<comment type="caution">
    <text evidence="11">The sequence shown here is derived from an EMBL/GenBank/DDBJ whole genome shotgun (WGS) entry which is preliminary data.</text>
</comment>
<evidence type="ECO:0000313" key="12">
    <source>
        <dbReference type="Proteomes" id="UP000648187"/>
    </source>
</evidence>
<name>A0A835G6C3_SPOEX</name>
<dbReference type="InterPro" id="IPR039355">
    <property type="entry name" value="Transcription_factor_GATA"/>
</dbReference>
<dbReference type="GO" id="GO:0045165">
    <property type="term" value="P:cell fate commitment"/>
    <property type="evidence" value="ECO:0007669"/>
    <property type="project" value="TreeGrafter"/>
</dbReference>
<keyword evidence="12" id="KW-1185">Reference proteome</keyword>
<evidence type="ECO:0000256" key="9">
    <source>
        <dbReference type="SAM" id="MobiDB-lite"/>
    </source>
</evidence>
<dbReference type="Gene3D" id="3.30.50.10">
    <property type="entry name" value="Erythroid Transcription Factor GATA-1, subunit A"/>
    <property type="match status" value="1"/>
</dbReference>
<dbReference type="GO" id="GO:0000122">
    <property type="term" value="P:negative regulation of transcription by RNA polymerase II"/>
    <property type="evidence" value="ECO:0007669"/>
    <property type="project" value="TreeGrafter"/>
</dbReference>
<keyword evidence="7" id="KW-0539">Nucleus</keyword>
<dbReference type="AlphaFoldDB" id="A0A835G6C3"/>
<dbReference type="PANTHER" id="PTHR10071:SF281">
    <property type="entry name" value="BOX A-BINDING FACTOR-RELATED"/>
    <property type="match status" value="1"/>
</dbReference>
<dbReference type="GO" id="GO:0045944">
    <property type="term" value="P:positive regulation of transcription by RNA polymerase II"/>
    <property type="evidence" value="ECO:0007669"/>
    <property type="project" value="TreeGrafter"/>
</dbReference>
<keyword evidence="5" id="KW-0805">Transcription regulation</keyword>
<dbReference type="PANTHER" id="PTHR10071">
    <property type="entry name" value="TRANSCRIPTION FACTOR GATA FAMILY MEMBER"/>
    <property type="match status" value="1"/>
</dbReference>
<dbReference type="Pfam" id="PF00320">
    <property type="entry name" value="GATA"/>
    <property type="match status" value="1"/>
</dbReference>
<feature type="compositionally biased region" description="Polar residues" evidence="9">
    <location>
        <begin position="58"/>
        <end position="68"/>
    </location>
</feature>
<sequence>MAGMGEVKECVNCAAATTPLWRRDGTGHYLCNACGLYTRINGVNRPPLKGQKAKPQQALVSSSTTAPRQASGGV</sequence>
<evidence type="ECO:0000256" key="2">
    <source>
        <dbReference type="ARBA" id="ARBA00022723"/>
    </source>
</evidence>
<organism evidence="11 12">
    <name type="scientific">Spodoptera exigua</name>
    <name type="common">Beet armyworm</name>
    <name type="synonym">Noctua fulgens</name>
    <dbReference type="NCBI Taxonomy" id="7107"/>
    <lineage>
        <taxon>Eukaryota</taxon>
        <taxon>Metazoa</taxon>
        <taxon>Ecdysozoa</taxon>
        <taxon>Arthropoda</taxon>
        <taxon>Hexapoda</taxon>
        <taxon>Insecta</taxon>
        <taxon>Pterygota</taxon>
        <taxon>Neoptera</taxon>
        <taxon>Endopterygota</taxon>
        <taxon>Lepidoptera</taxon>
        <taxon>Glossata</taxon>
        <taxon>Ditrysia</taxon>
        <taxon>Noctuoidea</taxon>
        <taxon>Noctuidae</taxon>
        <taxon>Amphipyrinae</taxon>
        <taxon>Spodoptera</taxon>
    </lineage>
</organism>